<dbReference type="EMBL" id="JBHSDH010000005">
    <property type="protein sequence ID" value="MFC4290872.1"/>
    <property type="molecule type" value="Genomic_DNA"/>
</dbReference>
<organism evidence="7 8">
    <name type="scientific">Sphingorhabdus arenilitoris</name>
    <dbReference type="NCBI Taxonomy" id="1490041"/>
    <lineage>
        <taxon>Bacteria</taxon>
        <taxon>Pseudomonadati</taxon>
        <taxon>Pseudomonadota</taxon>
        <taxon>Alphaproteobacteria</taxon>
        <taxon>Sphingomonadales</taxon>
        <taxon>Sphingomonadaceae</taxon>
        <taxon>Sphingorhabdus</taxon>
    </lineage>
</organism>
<feature type="region of interest" description="Disordered" evidence="5">
    <location>
        <begin position="270"/>
        <end position="290"/>
    </location>
</feature>
<dbReference type="InterPro" id="IPR003593">
    <property type="entry name" value="AAA+_ATPase"/>
</dbReference>
<sequence>MYNHRTGRGLLTQVQGKGPPGNIIIGRSDAAHSLRQMVALAAGSNAPLLITGPAGSGKTVTARAVHAASAKRNGPFIRADCSGLGSDAMMTLFGIGRDGIAPKLQRKSYLQMARGGSILFNEIADLPRDLQAVLQQILSGKPVPGLPIEPHQYGQIRIIASTRQALGHLIGEDQFRQDLYYSLSLLSIPVPPLRHRRTDILTLIEYFLMPQSETKRFTLDREALQLLGTHFWPGNIRELRNLVARACHFYPGAIIGPQQIGALLRMGDPATSHATPARPRHAETDHTWGRMSLPCPDPGCR</sequence>
<dbReference type="InterPro" id="IPR027417">
    <property type="entry name" value="P-loop_NTPase"/>
</dbReference>
<evidence type="ECO:0000313" key="8">
    <source>
        <dbReference type="Proteomes" id="UP001595887"/>
    </source>
</evidence>
<evidence type="ECO:0000256" key="1">
    <source>
        <dbReference type="ARBA" id="ARBA00022741"/>
    </source>
</evidence>
<keyword evidence="1" id="KW-0547">Nucleotide-binding</keyword>
<dbReference type="InterPro" id="IPR058031">
    <property type="entry name" value="AAA_lid_NorR"/>
</dbReference>
<dbReference type="PANTHER" id="PTHR32071">
    <property type="entry name" value="TRANSCRIPTIONAL REGULATORY PROTEIN"/>
    <property type="match status" value="1"/>
</dbReference>
<proteinExistence type="predicted"/>
<evidence type="ECO:0000259" key="6">
    <source>
        <dbReference type="PROSITE" id="PS50045"/>
    </source>
</evidence>
<keyword evidence="8" id="KW-1185">Reference proteome</keyword>
<keyword evidence="3" id="KW-0805">Transcription regulation</keyword>
<feature type="domain" description="Sigma-54 factor interaction" evidence="6">
    <location>
        <begin position="24"/>
        <end position="248"/>
    </location>
</feature>
<evidence type="ECO:0000256" key="3">
    <source>
        <dbReference type="ARBA" id="ARBA00023015"/>
    </source>
</evidence>
<dbReference type="Gene3D" id="3.40.50.300">
    <property type="entry name" value="P-loop containing nucleotide triphosphate hydrolases"/>
    <property type="match status" value="1"/>
</dbReference>
<dbReference type="Pfam" id="PF25601">
    <property type="entry name" value="AAA_lid_14"/>
    <property type="match status" value="1"/>
</dbReference>
<dbReference type="InterPro" id="IPR002078">
    <property type="entry name" value="Sigma_54_int"/>
</dbReference>
<evidence type="ECO:0000313" key="7">
    <source>
        <dbReference type="EMBL" id="MFC4290872.1"/>
    </source>
</evidence>
<accession>A0ABV8RD65</accession>
<keyword evidence="4" id="KW-0804">Transcription</keyword>
<dbReference type="RefSeq" id="WP_381420471.1">
    <property type="nucleotide sequence ID" value="NZ_JBHSDH010000005.1"/>
</dbReference>
<reference evidence="8" key="1">
    <citation type="journal article" date="2019" name="Int. J. Syst. Evol. Microbiol.">
        <title>The Global Catalogue of Microorganisms (GCM) 10K type strain sequencing project: providing services to taxonomists for standard genome sequencing and annotation.</title>
        <authorList>
            <consortium name="The Broad Institute Genomics Platform"/>
            <consortium name="The Broad Institute Genome Sequencing Center for Infectious Disease"/>
            <person name="Wu L."/>
            <person name="Ma J."/>
        </authorList>
    </citation>
    <scope>NUCLEOTIDE SEQUENCE [LARGE SCALE GENOMIC DNA]</scope>
    <source>
        <strain evidence="8">CECT 8531</strain>
    </source>
</reference>
<evidence type="ECO:0000256" key="5">
    <source>
        <dbReference type="SAM" id="MobiDB-lite"/>
    </source>
</evidence>
<keyword evidence="2" id="KW-0067">ATP-binding</keyword>
<dbReference type="Proteomes" id="UP001595887">
    <property type="component" value="Unassembled WGS sequence"/>
</dbReference>
<dbReference type="InterPro" id="IPR025944">
    <property type="entry name" value="Sigma_54_int_dom_CS"/>
</dbReference>
<evidence type="ECO:0000256" key="2">
    <source>
        <dbReference type="ARBA" id="ARBA00022840"/>
    </source>
</evidence>
<dbReference type="CDD" id="cd00009">
    <property type="entry name" value="AAA"/>
    <property type="match status" value="1"/>
</dbReference>
<dbReference type="SUPFAM" id="SSF52540">
    <property type="entry name" value="P-loop containing nucleoside triphosphate hydrolases"/>
    <property type="match status" value="1"/>
</dbReference>
<dbReference type="Gene3D" id="1.10.8.60">
    <property type="match status" value="1"/>
</dbReference>
<comment type="caution">
    <text evidence="7">The sequence shown here is derived from an EMBL/GenBank/DDBJ whole genome shotgun (WGS) entry which is preliminary data.</text>
</comment>
<dbReference type="Pfam" id="PF00158">
    <property type="entry name" value="Sigma54_activat"/>
    <property type="match status" value="1"/>
</dbReference>
<name>A0ABV8RD65_9SPHN</name>
<dbReference type="PROSITE" id="PS50045">
    <property type="entry name" value="SIGMA54_INTERACT_4"/>
    <property type="match status" value="1"/>
</dbReference>
<dbReference type="PROSITE" id="PS00688">
    <property type="entry name" value="SIGMA54_INTERACT_3"/>
    <property type="match status" value="1"/>
</dbReference>
<evidence type="ECO:0000256" key="4">
    <source>
        <dbReference type="ARBA" id="ARBA00023163"/>
    </source>
</evidence>
<dbReference type="SMART" id="SM00382">
    <property type="entry name" value="AAA"/>
    <property type="match status" value="1"/>
</dbReference>
<protein>
    <submittedName>
        <fullName evidence="7">Sigma 54-interacting transcriptional regulator</fullName>
    </submittedName>
</protein>
<gene>
    <name evidence="7" type="ORF">ACFOWX_00385</name>
</gene>